<keyword evidence="2" id="KW-1133">Transmembrane helix</keyword>
<feature type="transmembrane region" description="Helical" evidence="2">
    <location>
        <begin position="112"/>
        <end position="131"/>
    </location>
</feature>
<name>A0A177AJP0_9PEZI</name>
<feature type="transmembrane region" description="Helical" evidence="2">
    <location>
        <begin position="143"/>
        <end position="166"/>
    </location>
</feature>
<dbReference type="GO" id="GO:0003824">
    <property type="term" value="F:catalytic activity"/>
    <property type="evidence" value="ECO:0007669"/>
    <property type="project" value="InterPro"/>
</dbReference>
<dbReference type="AlphaFoldDB" id="A0A177AJP0"/>
<proteinExistence type="predicted"/>
<dbReference type="NCBIfam" id="NF037959">
    <property type="entry name" value="MFS_SpdSyn"/>
    <property type="match status" value="1"/>
</dbReference>
<dbReference type="PANTHER" id="PTHR11558">
    <property type="entry name" value="SPERMIDINE/SPERMINE SYNTHASE"/>
    <property type="match status" value="1"/>
</dbReference>
<dbReference type="RefSeq" id="XP_024327569.1">
    <property type="nucleotide sequence ID" value="XM_024464606.1"/>
</dbReference>
<protein>
    <recommendedName>
        <fullName evidence="4">PABS domain-containing protein</fullName>
    </recommendedName>
</protein>
<dbReference type="FunFam" id="3.40.50.150:FF:000288">
    <property type="entry name" value="Spermine/spermidine synthase, putative"/>
    <property type="match status" value="1"/>
</dbReference>
<dbReference type="GeneID" id="36284012"/>
<accession>A0A177AJP0</accession>
<dbReference type="OrthoDB" id="2016285at2759"/>
<dbReference type="CDD" id="cd02440">
    <property type="entry name" value="AdoMet_MTases"/>
    <property type="match status" value="1"/>
</dbReference>
<evidence type="ECO:0000256" key="2">
    <source>
        <dbReference type="SAM" id="Phobius"/>
    </source>
</evidence>
<evidence type="ECO:0008006" key="4">
    <source>
        <dbReference type="Google" id="ProtNLM"/>
    </source>
</evidence>
<dbReference type="InterPro" id="IPR001045">
    <property type="entry name" value="Spermi_synthase"/>
</dbReference>
<feature type="transmembrane region" description="Helical" evidence="2">
    <location>
        <begin position="218"/>
        <end position="238"/>
    </location>
</feature>
<dbReference type="Pfam" id="PF01564">
    <property type="entry name" value="Spermine_synth"/>
    <property type="match status" value="1"/>
</dbReference>
<evidence type="ECO:0000256" key="1">
    <source>
        <dbReference type="SAM" id="MobiDB-lite"/>
    </source>
</evidence>
<dbReference type="SUPFAM" id="SSF53335">
    <property type="entry name" value="S-adenosyl-L-methionine-dependent methyltransferases"/>
    <property type="match status" value="1"/>
</dbReference>
<dbReference type="PANTHER" id="PTHR11558:SF11">
    <property type="entry name" value="SPERMIDINE SYNTHASE"/>
    <property type="match status" value="1"/>
</dbReference>
<organism evidence="3">
    <name type="scientific">Pseudogymnoascus destructans</name>
    <dbReference type="NCBI Taxonomy" id="655981"/>
    <lineage>
        <taxon>Eukaryota</taxon>
        <taxon>Fungi</taxon>
        <taxon>Dikarya</taxon>
        <taxon>Ascomycota</taxon>
        <taxon>Pezizomycotina</taxon>
        <taxon>Leotiomycetes</taxon>
        <taxon>Thelebolales</taxon>
        <taxon>Thelebolaceae</taxon>
        <taxon>Pseudogymnoascus</taxon>
    </lineage>
</organism>
<dbReference type="Gene3D" id="3.40.50.150">
    <property type="entry name" value="Vaccinia Virus protein VP39"/>
    <property type="match status" value="1"/>
</dbReference>
<keyword evidence="2" id="KW-0812">Transmembrane</keyword>
<feature type="compositionally biased region" description="Polar residues" evidence="1">
    <location>
        <begin position="12"/>
        <end position="23"/>
    </location>
</feature>
<gene>
    <name evidence="3" type="ORF">VC83_00919</name>
</gene>
<reference evidence="3" key="1">
    <citation type="submission" date="2016-03" db="EMBL/GenBank/DDBJ databases">
        <title>Updated assembly of Pseudogymnoascus destructans, the fungus causing white-nose syndrome of bats.</title>
        <authorList>
            <person name="Palmer J.M."/>
            <person name="Drees K.P."/>
            <person name="Foster J.T."/>
            <person name="Lindner D.L."/>
        </authorList>
    </citation>
    <scope>NUCLEOTIDE SEQUENCE [LARGE SCALE GENOMIC DNA]</scope>
    <source>
        <strain evidence="3">20631-21</strain>
    </source>
</reference>
<dbReference type="InterPro" id="IPR029063">
    <property type="entry name" value="SAM-dependent_MTases_sf"/>
</dbReference>
<evidence type="ECO:0000313" key="3">
    <source>
        <dbReference type="EMBL" id="OAF62297.1"/>
    </source>
</evidence>
<sequence length="582" mass="64085">MAKPKSQKREANVSNASPPLTQENFEKELKELAKKAKEETFFNHAVDWAGTTVRAVVILALAAASSSVSQLTLSPVYGAIPASIWHDKLVNAACFLGWSGSFWLRRNVRWRLIDLLPLIAFYIPTVQHFLFNYSNTFGATYGPLITELLTVAPLLLLSASAVGLVLEGFGITGKWHSVPGVASFVFLKITSAWSANVIQSTSYKSVLLSRVSWQVQLAASYALLAPSKLLIYAVPALLHTAVFNAHAQTPWATQALNSSLQAEGYRLIARQDSNTGYISVLESVSNQFRVLRCDHSLLGGVWTMHQSHNPVVGEPVYAIFTMLEAVRLIEAPVSVPDSEAQALVIGAGIGTSPGALMAHGINTTIVEIDPVVLEYAVKYFDLAPNHHAVIDDAVHYAAQVANDTTQRYDYIIHDVFTGGAEPIALFTDEFLRNLHRSLEPDGVIAINYASDLLQPSTHLIIRTILAIFPSCRIYRETATPTAAELLAAGQDFTNMVLFCRARSEAPITFREPVERDFLRSGARKAYLVPKHEILRGEFDLEDVGDVLRANDTAKLEETQRRSAVGHWNVMRAVVPGKIWELW</sequence>
<dbReference type="VEuPathDB" id="FungiDB:GMDG_00067"/>
<feature type="region of interest" description="Disordered" evidence="1">
    <location>
        <begin position="1"/>
        <end position="23"/>
    </location>
</feature>
<dbReference type="EMBL" id="KV441387">
    <property type="protein sequence ID" value="OAF62297.1"/>
    <property type="molecule type" value="Genomic_DNA"/>
</dbReference>
<dbReference type="Proteomes" id="UP000077154">
    <property type="component" value="Unassembled WGS sequence"/>
</dbReference>
<keyword evidence="2" id="KW-0472">Membrane</keyword>
<dbReference type="eggNOG" id="ENOG502QTVA">
    <property type="taxonomic scope" value="Eukaryota"/>
</dbReference>